<keyword evidence="3" id="KW-1185">Reference proteome</keyword>
<evidence type="ECO:0000313" key="2">
    <source>
        <dbReference type="EMBL" id="KAJ8934856.1"/>
    </source>
</evidence>
<evidence type="ECO:0000259" key="1">
    <source>
        <dbReference type="Pfam" id="PF07923"/>
    </source>
</evidence>
<protein>
    <recommendedName>
        <fullName evidence="1">Far11/STRP N-terminal domain-containing protein</fullName>
    </recommendedName>
</protein>
<dbReference type="GO" id="GO:0007010">
    <property type="term" value="P:cytoskeleton organization"/>
    <property type="evidence" value="ECO:0007669"/>
    <property type="project" value="TreeGrafter"/>
</dbReference>
<dbReference type="EMBL" id="JANEYF010003657">
    <property type="protein sequence ID" value="KAJ8934856.1"/>
    <property type="molecule type" value="Genomic_DNA"/>
</dbReference>
<comment type="caution">
    <text evidence="2">The sequence shown here is derived from an EMBL/GenBank/DDBJ whole genome shotgun (WGS) entry which is preliminary data.</text>
</comment>
<reference evidence="2" key="1">
    <citation type="journal article" date="2023" name="Insect Mol. Biol.">
        <title>Genome sequencing provides insights into the evolution of gene families encoding plant cell wall-degrading enzymes in longhorned beetles.</title>
        <authorList>
            <person name="Shin N.R."/>
            <person name="Okamura Y."/>
            <person name="Kirsch R."/>
            <person name="Pauchet Y."/>
        </authorList>
    </citation>
    <scope>NUCLEOTIDE SEQUENCE</scope>
    <source>
        <strain evidence="2">RBIC_L_NR</strain>
    </source>
</reference>
<dbReference type="InterPro" id="IPR012486">
    <property type="entry name" value="Far11/STRP_N"/>
</dbReference>
<dbReference type="Proteomes" id="UP001162156">
    <property type="component" value="Unassembled WGS sequence"/>
</dbReference>
<dbReference type="AlphaFoldDB" id="A0AAV8X8U6"/>
<dbReference type="InterPro" id="IPR040185">
    <property type="entry name" value="Far11/STRP"/>
</dbReference>
<proteinExistence type="predicted"/>
<evidence type="ECO:0000313" key="3">
    <source>
        <dbReference type="Proteomes" id="UP001162156"/>
    </source>
</evidence>
<dbReference type="Pfam" id="PF07923">
    <property type="entry name" value="N1221"/>
    <property type="match status" value="1"/>
</dbReference>
<sequence>MDPNGNGKRGLPRLREIIRRQRQDSDGGGTDSPDLEFVYDDTDTHINEIAELYSYTEQPELQLNVKAFKTKWNHTICHQAGKDYLSTKENR</sequence>
<dbReference type="GO" id="GO:0005829">
    <property type="term" value="C:cytosol"/>
    <property type="evidence" value="ECO:0007669"/>
    <property type="project" value="TreeGrafter"/>
</dbReference>
<gene>
    <name evidence="2" type="ORF">NQ314_013128</name>
</gene>
<accession>A0AAV8X8U6</accession>
<name>A0AAV8X8U6_9CUCU</name>
<feature type="domain" description="Far11/STRP N-terminal" evidence="1">
    <location>
        <begin position="33"/>
        <end position="75"/>
    </location>
</feature>
<dbReference type="PANTHER" id="PTHR13239">
    <property type="entry name" value="PROTEIN REQUIRED FOR HYPHAL ANASTOMOSIS HAM-2"/>
    <property type="match status" value="1"/>
</dbReference>
<organism evidence="2 3">
    <name type="scientific">Rhamnusium bicolor</name>
    <dbReference type="NCBI Taxonomy" id="1586634"/>
    <lineage>
        <taxon>Eukaryota</taxon>
        <taxon>Metazoa</taxon>
        <taxon>Ecdysozoa</taxon>
        <taxon>Arthropoda</taxon>
        <taxon>Hexapoda</taxon>
        <taxon>Insecta</taxon>
        <taxon>Pterygota</taxon>
        <taxon>Neoptera</taxon>
        <taxon>Endopterygota</taxon>
        <taxon>Coleoptera</taxon>
        <taxon>Polyphaga</taxon>
        <taxon>Cucujiformia</taxon>
        <taxon>Chrysomeloidea</taxon>
        <taxon>Cerambycidae</taxon>
        <taxon>Lepturinae</taxon>
        <taxon>Rhagiini</taxon>
        <taxon>Rhamnusium</taxon>
    </lineage>
</organism>
<dbReference type="PANTHER" id="PTHR13239:SF4">
    <property type="entry name" value="AT25231P"/>
    <property type="match status" value="1"/>
</dbReference>